<feature type="domain" description="NmrA-like" evidence="4">
    <location>
        <begin position="3"/>
        <end position="226"/>
    </location>
</feature>
<keyword evidence="2" id="KW-0521">NADP</keyword>
<dbReference type="InterPro" id="IPR051164">
    <property type="entry name" value="NmrA-like_oxidored"/>
</dbReference>
<dbReference type="Gene3D" id="3.40.50.720">
    <property type="entry name" value="NAD(P)-binding Rossmann-like Domain"/>
    <property type="match status" value="1"/>
</dbReference>
<protein>
    <recommendedName>
        <fullName evidence="4">NmrA-like domain-containing protein</fullName>
    </recommendedName>
</protein>
<dbReference type="EMBL" id="SPOI01000013">
    <property type="protein sequence ID" value="TIB41958.1"/>
    <property type="molecule type" value="Genomic_DNA"/>
</dbReference>
<name>A0A4T0GQ29_WALIC</name>
<evidence type="ECO:0000256" key="2">
    <source>
        <dbReference type="ARBA" id="ARBA00022857"/>
    </source>
</evidence>
<feature type="region of interest" description="Disordered" evidence="3">
    <location>
        <begin position="397"/>
        <end position="420"/>
    </location>
</feature>
<proteinExistence type="inferred from homology"/>
<dbReference type="PANTHER" id="PTHR42748:SF7">
    <property type="entry name" value="NMRA LIKE REDOX SENSOR 1-RELATED"/>
    <property type="match status" value="1"/>
</dbReference>
<accession>A0A4T0GQ29</accession>
<dbReference type="SUPFAM" id="SSF51735">
    <property type="entry name" value="NAD(P)-binding Rossmann-fold domains"/>
    <property type="match status" value="1"/>
</dbReference>
<evidence type="ECO:0000313" key="6">
    <source>
        <dbReference type="Proteomes" id="UP000310689"/>
    </source>
</evidence>
<dbReference type="AlphaFoldDB" id="A0A4T0GQ29"/>
<comment type="similarity">
    <text evidence="1">Belongs to the NmrA-type oxidoreductase family.</text>
</comment>
<evidence type="ECO:0000259" key="4">
    <source>
        <dbReference type="Pfam" id="PF05368"/>
    </source>
</evidence>
<evidence type="ECO:0000256" key="3">
    <source>
        <dbReference type="SAM" id="MobiDB-lite"/>
    </source>
</evidence>
<dbReference type="PANTHER" id="PTHR42748">
    <property type="entry name" value="NITROGEN METABOLITE REPRESSION PROTEIN NMRA FAMILY MEMBER"/>
    <property type="match status" value="1"/>
</dbReference>
<comment type="caution">
    <text evidence="5">The sequence shown here is derived from an EMBL/GenBank/DDBJ whole genome shotgun (WGS) entry which is preliminary data.</text>
</comment>
<evidence type="ECO:0000313" key="5">
    <source>
        <dbReference type="EMBL" id="TIB41958.1"/>
    </source>
</evidence>
<dbReference type="Proteomes" id="UP000310689">
    <property type="component" value="Unassembled WGS sequence"/>
</dbReference>
<sequence>MYLITGATGQQGNATIQHLKGEKTRALVRNPASEAAKKLEGEGVDIAKGDLTDSHTIYNAMEGCKAAFLVTTMAPNGPSDEVIQGKAFIDAAKKRNIRVVYTSVDSAKGSNVPHFESKAEVEQMIRDSNLPHTIVKPVAFMDNFPKKSGLQSFLTIGLFSAAILDKKIQLVAVDDIGRVAATALKHPERYNGRSIPLAGEELFISDIQNAYNTAHGAPAWKAYLPSFTPSLLSNDFSKMFYWFRSDGYKANIPALREEFPAIAAAAAVKRQQEVGSIEIQDAVASNMTMNLVTSDDTSIPIGLNNGVLTTGQDPITVNFLPVNSQYMEYDNDNDDNEKFGHLVNSETQESMTVQSPGVSLGQNVYLMESMTADNSSQMLQFWKLNTESMEVEFLGRPDDADFGEGPLTPQSQNEGDGNAIGLYEDTDAVFVLQEQQE</sequence>
<gene>
    <name evidence="5" type="ORF">E3P86_00571</name>
</gene>
<evidence type="ECO:0000256" key="1">
    <source>
        <dbReference type="ARBA" id="ARBA00006328"/>
    </source>
</evidence>
<dbReference type="Gene3D" id="3.90.25.10">
    <property type="entry name" value="UDP-galactose 4-epimerase, domain 1"/>
    <property type="match status" value="1"/>
</dbReference>
<reference evidence="5 6" key="1">
    <citation type="submission" date="2019-03" db="EMBL/GenBank/DDBJ databases">
        <title>Sequencing 23 genomes of Wallemia ichthyophaga.</title>
        <authorList>
            <person name="Gostincar C."/>
        </authorList>
    </citation>
    <scope>NUCLEOTIDE SEQUENCE [LARGE SCALE GENOMIC DNA]</scope>
    <source>
        <strain evidence="5 6">EXF-6200</strain>
    </source>
</reference>
<organism evidence="5 6">
    <name type="scientific">Wallemia ichthyophaga</name>
    <dbReference type="NCBI Taxonomy" id="245174"/>
    <lineage>
        <taxon>Eukaryota</taxon>
        <taxon>Fungi</taxon>
        <taxon>Dikarya</taxon>
        <taxon>Basidiomycota</taxon>
        <taxon>Wallemiomycotina</taxon>
        <taxon>Wallemiomycetes</taxon>
        <taxon>Wallemiales</taxon>
        <taxon>Wallemiaceae</taxon>
        <taxon>Wallemia</taxon>
    </lineage>
</organism>
<dbReference type="Pfam" id="PF05368">
    <property type="entry name" value="NmrA"/>
    <property type="match status" value="1"/>
</dbReference>
<dbReference type="CDD" id="cd05251">
    <property type="entry name" value="NmrA_like_SDR_a"/>
    <property type="match status" value="1"/>
</dbReference>
<dbReference type="InterPro" id="IPR036291">
    <property type="entry name" value="NAD(P)-bd_dom_sf"/>
</dbReference>
<dbReference type="GO" id="GO:0005634">
    <property type="term" value="C:nucleus"/>
    <property type="evidence" value="ECO:0007669"/>
    <property type="project" value="TreeGrafter"/>
</dbReference>
<dbReference type="InterPro" id="IPR008030">
    <property type="entry name" value="NmrA-like"/>
</dbReference>